<evidence type="ECO:0000313" key="4">
    <source>
        <dbReference type="Proteomes" id="UP000323188"/>
    </source>
</evidence>
<reference evidence="3 4" key="1">
    <citation type="submission" date="2019-09" db="EMBL/GenBank/DDBJ databases">
        <authorList>
            <person name="Khan S.A."/>
            <person name="Jeon C.O."/>
            <person name="Chun B.H."/>
            <person name="Jeong S.E."/>
        </authorList>
    </citation>
    <scope>NUCLEOTIDE SEQUENCE [LARGE SCALE GENOMIC DNA]</scope>
    <source>
        <strain evidence="3 4">KCTC 42508</strain>
    </source>
</reference>
<gene>
    <name evidence="3" type="ORF">F0361_12870</name>
</gene>
<keyword evidence="1" id="KW-1133">Transmembrane helix</keyword>
<proteinExistence type="predicted"/>
<feature type="transmembrane region" description="Helical" evidence="1">
    <location>
        <begin position="114"/>
        <end position="132"/>
    </location>
</feature>
<dbReference type="GO" id="GO:0016020">
    <property type="term" value="C:membrane"/>
    <property type="evidence" value="ECO:0007669"/>
    <property type="project" value="InterPro"/>
</dbReference>
<comment type="caution">
    <text evidence="3">The sequence shown here is derived from an EMBL/GenBank/DDBJ whole genome shotgun (WGS) entry which is preliminary data.</text>
</comment>
<keyword evidence="1" id="KW-0812">Transmembrane</keyword>
<feature type="transmembrane region" description="Helical" evidence="1">
    <location>
        <begin position="144"/>
        <end position="166"/>
    </location>
</feature>
<dbReference type="InterPro" id="IPR000620">
    <property type="entry name" value="EamA_dom"/>
</dbReference>
<feature type="domain" description="EamA" evidence="2">
    <location>
        <begin position="4"/>
        <end position="133"/>
    </location>
</feature>
<feature type="transmembrane region" description="Helical" evidence="1">
    <location>
        <begin position="178"/>
        <end position="199"/>
    </location>
</feature>
<feature type="transmembrane region" description="Helical" evidence="1">
    <location>
        <begin position="29"/>
        <end position="48"/>
    </location>
</feature>
<sequence length="299" mass="32588">MEYLALSVLASSLIFVIFKMYARYGVQTLYAIIVNYFIACSVGLYFYQGKVTFSTTTEKPWFLGTLALGVLFIIVFNLMAATSQKIGVSAASVATKMSLAIPVVFGVWMYGERLGLFEILGILLALAAVYLATMRKKTVVNHTYLLLLPVAVFIGSGIIDTSIKYAQQISVPEEEFPLFSAMVFGSAATCGTLFVLVKAVKNGILVNLKNVLGGICLGVPNYFSIYFLMKTLDSNTLNSASIFTINNVAIVMCSTFLGILLFRERISSKNWFGIGLAIVSIVLVALGTRIEYILLGQTP</sequence>
<dbReference type="Gene3D" id="1.10.3730.20">
    <property type="match status" value="1"/>
</dbReference>
<protein>
    <submittedName>
        <fullName evidence="3">DMT family transporter</fullName>
    </submittedName>
</protein>
<evidence type="ECO:0000259" key="2">
    <source>
        <dbReference type="Pfam" id="PF00892"/>
    </source>
</evidence>
<dbReference type="Proteomes" id="UP000323188">
    <property type="component" value="Unassembled WGS sequence"/>
</dbReference>
<accession>A0A5B2TQL5</accession>
<organism evidence="3 4">
    <name type="scientific">Maribacter flavus</name>
    <dbReference type="NCBI Taxonomy" id="1658664"/>
    <lineage>
        <taxon>Bacteria</taxon>
        <taxon>Pseudomonadati</taxon>
        <taxon>Bacteroidota</taxon>
        <taxon>Flavobacteriia</taxon>
        <taxon>Flavobacteriales</taxon>
        <taxon>Flavobacteriaceae</taxon>
        <taxon>Maribacter</taxon>
    </lineage>
</organism>
<name>A0A5B2TQL5_9FLAO</name>
<feature type="transmembrane region" description="Helical" evidence="1">
    <location>
        <begin position="211"/>
        <end position="229"/>
    </location>
</feature>
<feature type="transmembrane region" description="Helical" evidence="1">
    <location>
        <begin position="241"/>
        <end position="262"/>
    </location>
</feature>
<feature type="transmembrane region" description="Helical" evidence="1">
    <location>
        <begin position="274"/>
        <end position="295"/>
    </location>
</feature>
<evidence type="ECO:0000313" key="3">
    <source>
        <dbReference type="EMBL" id="KAA2216877.1"/>
    </source>
</evidence>
<feature type="transmembrane region" description="Helical" evidence="1">
    <location>
        <begin position="6"/>
        <end position="22"/>
    </location>
</feature>
<dbReference type="SUPFAM" id="SSF103481">
    <property type="entry name" value="Multidrug resistance efflux transporter EmrE"/>
    <property type="match status" value="2"/>
</dbReference>
<dbReference type="InterPro" id="IPR037185">
    <property type="entry name" value="EmrE-like"/>
</dbReference>
<evidence type="ECO:0000256" key="1">
    <source>
        <dbReference type="SAM" id="Phobius"/>
    </source>
</evidence>
<feature type="transmembrane region" description="Helical" evidence="1">
    <location>
        <begin position="60"/>
        <end position="79"/>
    </location>
</feature>
<keyword evidence="1" id="KW-0472">Membrane</keyword>
<dbReference type="EMBL" id="VUOE01000002">
    <property type="protein sequence ID" value="KAA2216877.1"/>
    <property type="molecule type" value="Genomic_DNA"/>
</dbReference>
<dbReference type="RefSeq" id="WP_154919031.1">
    <property type="nucleotide sequence ID" value="NZ_VUOE01000002.1"/>
</dbReference>
<dbReference type="Pfam" id="PF00892">
    <property type="entry name" value="EamA"/>
    <property type="match status" value="1"/>
</dbReference>
<dbReference type="AlphaFoldDB" id="A0A5B2TQL5"/>
<feature type="transmembrane region" description="Helical" evidence="1">
    <location>
        <begin position="86"/>
        <end position="108"/>
    </location>
</feature>